<feature type="transmembrane region" description="Helical" evidence="1">
    <location>
        <begin position="7"/>
        <end position="28"/>
    </location>
</feature>
<sequence>MRTKVVIAVSVAALLFYFVFLGNLGVQLVRTGEWAGVLLGIALFLLPVVGLWAVVRELLFGLATERLGRELAERGELPADDLERTAAGRIDRAAGAREWEQAKAEVEATPQDAGAWYRLAIAYDAAGDRRRGRAAARHAVKLHRSPS</sequence>
<gene>
    <name evidence="2" type="ORF">AB1207_08515</name>
</gene>
<keyword evidence="3" id="KW-1185">Reference proteome</keyword>
<keyword evidence="1" id="KW-1133">Transmembrane helix</keyword>
<evidence type="ECO:0008006" key="4">
    <source>
        <dbReference type="Google" id="ProtNLM"/>
    </source>
</evidence>
<evidence type="ECO:0000313" key="3">
    <source>
        <dbReference type="Proteomes" id="UP001555826"/>
    </source>
</evidence>
<reference evidence="2 3" key="1">
    <citation type="submission" date="2024-07" db="EMBL/GenBank/DDBJ databases">
        <authorList>
            <person name="Thanompreechachai J."/>
            <person name="Duangmal K."/>
        </authorList>
    </citation>
    <scope>NUCLEOTIDE SEQUENCE [LARGE SCALE GENOMIC DNA]</scope>
    <source>
        <strain evidence="2 3">KCTC 19886</strain>
    </source>
</reference>
<protein>
    <recommendedName>
        <fullName evidence="4">Tetratricopeptide repeat protein</fullName>
    </recommendedName>
</protein>
<dbReference type="Proteomes" id="UP001555826">
    <property type="component" value="Unassembled WGS sequence"/>
</dbReference>
<comment type="caution">
    <text evidence="2">The sequence shown here is derived from an EMBL/GenBank/DDBJ whole genome shotgun (WGS) entry which is preliminary data.</text>
</comment>
<keyword evidence="1" id="KW-0472">Membrane</keyword>
<evidence type="ECO:0000313" key="2">
    <source>
        <dbReference type="EMBL" id="MEW9264787.1"/>
    </source>
</evidence>
<feature type="transmembrane region" description="Helical" evidence="1">
    <location>
        <begin position="34"/>
        <end position="55"/>
    </location>
</feature>
<dbReference type="EMBL" id="JBFNQN010000005">
    <property type="protein sequence ID" value="MEW9264787.1"/>
    <property type="molecule type" value="Genomic_DNA"/>
</dbReference>
<evidence type="ECO:0000256" key="1">
    <source>
        <dbReference type="SAM" id="Phobius"/>
    </source>
</evidence>
<keyword evidence="1" id="KW-0812">Transmembrane</keyword>
<name>A0ABV3P579_9ACTN</name>
<accession>A0ABV3P579</accession>
<proteinExistence type="predicted"/>
<organism evidence="2 3">
    <name type="scientific">Kineococcus endophyticus</name>
    <dbReference type="NCBI Taxonomy" id="1181883"/>
    <lineage>
        <taxon>Bacteria</taxon>
        <taxon>Bacillati</taxon>
        <taxon>Actinomycetota</taxon>
        <taxon>Actinomycetes</taxon>
        <taxon>Kineosporiales</taxon>
        <taxon>Kineosporiaceae</taxon>
        <taxon>Kineococcus</taxon>
    </lineage>
</organism>
<dbReference type="RefSeq" id="WP_367637599.1">
    <property type="nucleotide sequence ID" value="NZ_JBFNQN010000005.1"/>
</dbReference>